<proteinExistence type="predicted"/>
<dbReference type="EMBL" id="KV425639">
    <property type="protein sequence ID" value="KZT19512.1"/>
    <property type="molecule type" value="Genomic_DNA"/>
</dbReference>
<dbReference type="STRING" id="1314782.A0A165NDV9"/>
<sequence>MYRFWLYIEAFRPNYHLFDPDIENYMELKEAFFQQLPSSAELYELARIVQFLTEIVQWVSIAIAEVFEVAGDGMPSETGFALFSAPSVILQMFKDQSGAPLLALADPWDGSIGEEFDFIKDALSVAFKTRKLSEPVWDSHEMKKVILDEYEQYDRPLHADWGLLKGHLPPHVLATSMIGHLPRNPYETNSLYEYLYQLTLFFAPIMSWVFDKKDDSDQYRDLSPDDWIFISCLLTFTQSRLHLWWLDRKRTEGMHIPLDDCWYGYNCRTQIHRYAHAAKLNHLCAPTRGDPAY</sequence>
<evidence type="ECO:0000313" key="2">
    <source>
        <dbReference type="Proteomes" id="UP000076761"/>
    </source>
</evidence>
<dbReference type="InParanoid" id="A0A165NDV9"/>
<dbReference type="AlphaFoldDB" id="A0A165NDV9"/>
<keyword evidence="2" id="KW-1185">Reference proteome</keyword>
<organism evidence="1 2">
    <name type="scientific">Neolentinus lepideus HHB14362 ss-1</name>
    <dbReference type="NCBI Taxonomy" id="1314782"/>
    <lineage>
        <taxon>Eukaryota</taxon>
        <taxon>Fungi</taxon>
        <taxon>Dikarya</taxon>
        <taxon>Basidiomycota</taxon>
        <taxon>Agaricomycotina</taxon>
        <taxon>Agaricomycetes</taxon>
        <taxon>Gloeophyllales</taxon>
        <taxon>Gloeophyllaceae</taxon>
        <taxon>Neolentinus</taxon>
    </lineage>
</organism>
<dbReference type="OrthoDB" id="2745518at2759"/>
<accession>A0A165NDV9</accession>
<protein>
    <submittedName>
        <fullName evidence="1">Uncharacterized protein</fullName>
    </submittedName>
</protein>
<gene>
    <name evidence="1" type="ORF">NEOLEDRAFT_1151906</name>
</gene>
<evidence type="ECO:0000313" key="1">
    <source>
        <dbReference type="EMBL" id="KZT19512.1"/>
    </source>
</evidence>
<name>A0A165NDV9_9AGAM</name>
<reference evidence="1 2" key="1">
    <citation type="journal article" date="2016" name="Mol. Biol. Evol.">
        <title>Comparative Genomics of Early-Diverging Mushroom-Forming Fungi Provides Insights into the Origins of Lignocellulose Decay Capabilities.</title>
        <authorList>
            <person name="Nagy L.G."/>
            <person name="Riley R."/>
            <person name="Tritt A."/>
            <person name="Adam C."/>
            <person name="Daum C."/>
            <person name="Floudas D."/>
            <person name="Sun H."/>
            <person name="Yadav J.S."/>
            <person name="Pangilinan J."/>
            <person name="Larsson K.H."/>
            <person name="Matsuura K."/>
            <person name="Barry K."/>
            <person name="Labutti K."/>
            <person name="Kuo R."/>
            <person name="Ohm R.A."/>
            <person name="Bhattacharya S.S."/>
            <person name="Shirouzu T."/>
            <person name="Yoshinaga Y."/>
            <person name="Martin F.M."/>
            <person name="Grigoriev I.V."/>
            <person name="Hibbett D.S."/>
        </authorList>
    </citation>
    <scope>NUCLEOTIDE SEQUENCE [LARGE SCALE GENOMIC DNA]</scope>
    <source>
        <strain evidence="1 2">HHB14362 ss-1</strain>
    </source>
</reference>
<dbReference type="Proteomes" id="UP000076761">
    <property type="component" value="Unassembled WGS sequence"/>
</dbReference>